<evidence type="ECO:0000256" key="2">
    <source>
        <dbReference type="ARBA" id="ARBA00022692"/>
    </source>
</evidence>
<feature type="domain" description="Sodium/calcium exchanger membrane region" evidence="6">
    <location>
        <begin position="46"/>
        <end position="193"/>
    </location>
</feature>
<dbReference type="Pfam" id="PF01699">
    <property type="entry name" value="Na_Ca_ex"/>
    <property type="match status" value="2"/>
</dbReference>
<gene>
    <name evidence="7" type="ORF">SAMN04488122_5039</name>
</gene>
<proteinExistence type="predicted"/>
<feature type="transmembrane region" description="Helical" evidence="5">
    <location>
        <begin position="172"/>
        <end position="191"/>
    </location>
</feature>
<feature type="transmembrane region" description="Helical" evidence="5">
    <location>
        <begin position="106"/>
        <end position="128"/>
    </location>
</feature>
<sequence length="369" mass="38937">MAFNHFLYKKWKITLPLWSLICPIVGLVLLGFASEQQSGIFSAILGISLITVVLSAVHHAEVVAHKVGEPYGTLILALAITVIEVSLIVSIMLNEADAGSTLARDTVFAAIMLILSGIIGMSLFIGGYRFKEQAFIKQGVSAALVALTAISVLTLVLPNYTTTEVGPVYSNSQLIFVALISLVLYGGFVAVQTVRHRDYFLPEDAPPGDEDTHAPPPSSLTMIISLVFLLIALAVVVLQSKKLSPVIETIVVNMGAPKSLVGVIIAAVILLPEGLAAIKAASKNRLQTSLNLALGSALASIGLTIPAVAVVAYALGFQITLGIDAKSTLLLILSLFTISISFNAGRTNILQGIVLLVILATYLFITVVP</sequence>
<feature type="transmembrane region" description="Helical" evidence="5">
    <location>
        <begin position="39"/>
        <end position="59"/>
    </location>
</feature>
<dbReference type="EMBL" id="FOJG01000002">
    <property type="protein sequence ID" value="SEW52699.1"/>
    <property type="molecule type" value="Genomic_DNA"/>
</dbReference>
<feature type="transmembrane region" description="Helical" evidence="5">
    <location>
        <begin position="290"/>
        <end position="315"/>
    </location>
</feature>
<evidence type="ECO:0000256" key="4">
    <source>
        <dbReference type="ARBA" id="ARBA00023136"/>
    </source>
</evidence>
<feature type="transmembrane region" description="Helical" evidence="5">
    <location>
        <begin position="140"/>
        <end position="160"/>
    </location>
</feature>
<keyword evidence="3 5" id="KW-1133">Transmembrane helix</keyword>
<keyword evidence="8" id="KW-1185">Reference proteome</keyword>
<evidence type="ECO:0000259" key="6">
    <source>
        <dbReference type="Pfam" id="PF01699"/>
    </source>
</evidence>
<dbReference type="GO" id="GO:0015386">
    <property type="term" value="F:potassium:proton antiporter activity"/>
    <property type="evidence" value="ECO:0007669"/>
    <property type="project" value="TreeGrafter"/>
</dbReference>
<protein>
    <submittedName>
        <fullName evidence="7">Ca2+:H+ antiporter</fullName>
    </submittedName>
</protein>
<dbReference type="RefSeq" id="WP_089899419.1">
    <property type="nucleotide sequence ID" value="NZ_FOJG01000002.1"/>
</dbReference>
<dbReference type="InterPro" id="IPR052946">
    <property type="entry name" value="Alkaline_pH_Ca-Antiporter"/>
</dbReference>
<evidence type="ECO:0000313" key="8">
    <source>
        <dbReference type="Proteomes" id="UP000199310"/>
    </source>
</evidence>
<keyword evidence="2 5" id="KW-0812">Transmembrane</keyword>
<evidence type="ECO:0000256" key="3">
    <source>
        <dbReference type="ARBA" id="ARBA00022989"/>
    </source>
</evidence>
<feature type="transmembrane region" description="Helical" evidence="5">
    <location>
        <begin position="349"/>
        <end position="368"/>
    </location>
</feature>
<name>A0A1I0S961_9BACT</name>
<evidence type="ECO:0000256" key="5">
    <source>
        <dbReference type="SAM" id="Phobius"/>
    </source>
</evidence>
<dbReference type="GO" id="GO:0015385">
    <property type="term" value="F:sodium:proton antiporter activity"/>
    <property type="evidence" value="ECO:0007669"/>
    <property type="project" value="TreeGrafter"/>
</dbReference>
<evidence type="ECO:0000256" key="1">
    <source>
        <dbReference type="ARBA" id="ARBA00004141"/>
    </source>
</evidence>
<feature type="domain" description="Sodium/calcium exchanger membrane region" evidence="6">
    <location>
        <begin position="225"/>
        <end position="367"/>
    </location>
</feature>
<dbReference type="PANTHER" id="PTHR37958">
    <property type="entry name" value="SODIUM-POTASSIUM/PROTON ANTIPORTER CHAA"/>
    <property type="match status" value="1"/>
</dbReference>
<dbReference type="STRING" id="29529.SAMN04488122_5039"/>
<dbReference type="PANTHER" id="PTHR37958:SF1">
    <property type="entry name" value="SODIUM-POTASSIUM_PROTON ANTIPORTER CHAA"/>
    <property type="match status" value="1"/>
</dbReference>
<dbReference type="GO" id="GO:0005886">
    <property type="term" value="C:plasma membrane"/>
    <property type="evidence" value="ECO:0007669"/>
    <property type="project" value="TreeGrafter"/>
</dbReference>
<keyword evidence="4 5" id="KW-0472">Membrane</keyword>
<evidence type="ECO:0000313" key="7">
    <source>
        <dbReference type="EMBL" id="SEW52699.1"/>
    </source>
</evidence>
<feature type="transmembrane region" description="Helical" evidence="5">
    <location>
        <begin position="220"/>
        <end position="239"/>
    </location>
</feature>
<feature type="transmembrane region" description="Helical" evidence="5">
    <location>
        <begin position="12"/>
        <end position="33"/>
    </location>
</feature>
<feature type="transmembrane region" description="Helical" evidence="5">
    <location>
        <begin position="321"/>
        <end position="342"/>
    </location>
</feature>
<accession>A0A1I0S961</accession>
<feature type="transmembrane region" description="Helical" evidence="5">
    <location>
        <begin position="71"/>
        <end position="94"/>
    </location>
</feature>
<feature type="transmembrane region" description="Helical" evidence="5">
    <location>
        <begin position="259"/>
        <end position="278"/>
    </location>
</feature>
<dbReference type="AlphaFoldDB" id="A0A1I0S961"/>
<organism evidence="7 8">
    <name type="scientific">Chitinophaga arvensicola</name>
    <dbReference type="NCBI Taxonomy" id="29529"/>
    <lineage>
        <taxon>Bacteria</taxon>
        <taxon>Pseudomonadati</taxon>
        <taxon>Bacteroidota</taxon>
        <taxon>Chitinophagia</taxon>
        <taxon>Chitinophagales</taxon>
        <taxon>Chitinophagaceae</taxon>
        <taxon>Chitinophaga</taxon>
    </lineage>
</organism>
<dbReference type="InterPro" id="IPR004837">
    <property type="entry name" value="NaCa_Exmemb"/>
</dbReference>
<dbReference type="Proteomes" id="UP000199310">
    <property type="component" value="Unassembled WGS sequence"/>
</dbReference>
<dbReference type="OrthoDB" id="9787814at2"/>
<comment type="subcellular location">
    <subcellularLocation>
        <location evidence="1">Membrane</location>
        <topology evidence="1">Multi-pass membrane protein</topology>
    </subcellularLocation>
</comment>
<reference evidence="8" key="1">
    <citation type="submission" date="2016-10" db="EMBL/GenBank/DDBJ databases">
        <authorList>
            <person name="Varghese N."/>
            <person name="Submissions S."/>
        </authorList>
    </citation>
    <scope>NUCLEOTIDE SEQUENCE [LARGE SCALE GENOMIC DNA]</scope>
    <source>
        <strain evidence="8">DSM 3695</strain>
    </source>
</reference>